<proteinExistence type="predicted"/>
<evidence type="ECO:0000313" key="3">
    <source>
        <dbReference type="Proteomes" id="UP000219467"/>
    </source>
</evidence>
<dbReference type="InterPro" id="IPR005801">
    <property type="entry name" value="ADC_synthase"/>
</dbReference>
<evidence type="ECO:0000313" key="2">
    <source>
        <dbReference type="EMBL" id="SNX70211.1"/>
    </source>
</evidence>
<dbReference type="PANTHER" id="PTHR11236">
    <property type="entry name" value="AMINOBENZOATE/ANTHRANILATE SYNTHASE"/>
    <property type="match status" value="1"/>
</dbReference>
<dbReference type="NCBIfam" id="NF005698">
    <property type="entry name" value="PRK07508.1"/>
    <property type="match status" value="1"/>
</dbReference>
<accession>A0A285CRP3</accession>
<dbReference type="NCBIfam" id="TIGR00553">
    <property type="entry name" value="pabB"/>
    <property type="match status" value="1"/>
</dbReference>
<protein>
    <submittedName>
        <fullName evidence="2">Aminodeoxychorismate synthase subunit I</fullName>
    </submittedName>
</protein>
<dbReference type="PANTHER" id="PTHR11236:SF50">
    <property type="entry name" value="AMINODEOXYCHORISMATE SYNTHASE COMPONENT 1"/>
    <property type="match status" value="1"/>
</dbReference>
<dbReference type="GO" id="GO:0046820">
    <property type="term" value="F:4-amino-4-deoxychorismate synthase activity"/>
    <property type="evidence" value="ECO:0007669"/>
    <property type="project" value="TreeGrafter"/>
</dbReference>
<dbReference type="InterPro" id="IPR015890">
    <property type="entry name" value="Chorismate_C"/>
</dbReference>
<dbReference type="InterPro" id="IPR019999">
    <property type="entry name" value="Anth_synth_I-like"/>
</dbReference>
<organism evidence="2 3">
    <name type="scientific">Cereibacter ovatus</name>
    <dbReference type="NCBI Taxonomy" id="439529"/>
    <lineage>
        <taxon>Bacteria</taxon>
        <taxon>Pseudomonadati</taxon>
        <taxon>Pseudomonadota</taxon>
        <taxon>Alphaproteobacteria</taxon>
        <taxon>Rhodobacterales</taxon>
        <taxon>Paracoccaceae</taxon>
        <taxon>Cereibacter</taxon>
    </lineage>
</organism>
<dbReference type="EMBL" id="OAOQ01000005">
    <property type="protein sequence ID" value="SNX70211.1"/>
    <property type="molecule type" value="Genomic_DNA"/>
</dbReference>
<evidence type="ECO:0000259" key="1">
    <source>
        <dbReference type="Pfam" id="PF00425"/>
    </source>
</evidence>
<dbReference type="OrthoDB" id="9803598at2"/>
<dbReference type="AlphaFoldDB" id="A0A285CRP3"/>
<sequence>MILCENGPAGGPALFRDPVERVTVWEPADVAPALARLDALRGQGLWVAGAMAYDAGLTFEPRLADLMPAHRDEPLLAFGAFAGPVPATDVLARAMAEAAGVCLAPLCPRITQADHAAAFARLMDYIAAGDCYQVNLTFPVDSRLTAGSALGLYGALRAHQPVGHGVFCDLGGPVAISASPELFFACDADGWIETRPMKGTAPRDADPARDAALAAGLAASEKGQAENLMIVDLLRNDLSRICAVGSVRVPDLFAVESYATVHQMVSRVTGRLTGRPGLAALMPALFPCGSVTGAPKIRAMQIIAELECGPRGLYCGAMGWMAPDGRAAFNVAIRTLRLYPDGRLRLDVGGGVVQDSTADGEWEEALWKTRFARLPTTRG</sequence>
<dbReference type="Proteomes" id="UP000219467">
    <property type="component" value="Unassembled WGS sequence"/>
</dbReference>
<reference evidence="3" key="1">
    <citation type="submission" date="2017-08" db="EMBL/GenBank/DDBJ databases">
        <authorList>
            <person name="Varghese N."/>
            <person name="Submissions S."/>
        </authorList>
    </citation>
    <scope>NUCLEOTIDE SEQUENCE [LARGE SCALE GENOMIC DNA]</scope>
    <source>
        <strain evidence="3">JA234</strain>
    </source>
</reference>
<dbReference type="RefSeq" id="WP_097030204.1">
    <property type="nucleotide sequence ID" value="NZ_OAOQ01000005.1"/>
</dbReference>
<dbReference type="GO" id="GO:0000162">
    <property type="term" value="P:L-tryptophan biosynthetic process"/>
    <property type="evidence" value="ECO:0007669"/>
    <property type="project" value="TreeGrafter"/>
</dbReference>
<feature type="domain" description="Chorismate-utilising enzyme C-terminal" evidence="1">
    <location>
        <begin position="112"/>
        <end position="367"/>
    </location>
</feature>
<keyword evidence="3" id="KW-1185">Reference proteome</keyword>
<dbReference type="InterPro" id="IPR005802">
    <property type="entry name" value="ADC_synth_comp_1"/>
</dbReference>
<name>A0A285CRP3_9RHOB</name>
<gene>
    <name evidence="2" type="ORF">SAMN05878503_105120</name>
</gene>
<dbReference type="Pfam" id="PF00425">
    <property type="entry name" value="Chorismate_bind"/>
    <property type="match status" value="1"/>
</dbReference>
<dbReference type="SUPFAM" id="SSF56322">
    <property type="entry name" value="ADC synthase"/>
    <property type="match status" value="1"/>
</dbReference>
<dbReference type="GO" id="GO:0009396">
    <property type="term" value="P:folic acid-containing compound biosynthetic process"/>
    <property type="evidence" value="ECO:0007669"/>
    <property type="project" value="InterPro"/>
</dbReference>
<dbReference type="Gene3D" id="3.60.120.10">
    <property type="entry name" value="Anthranilate synthase"/>
    <property type="match status" value="1"/>
</dbReference>
<dbReference type="PRINTS" id="PR00095">
    <property type="entry name" value="ANTSNTHASEI"/>
</dbReference>